<comment type="caution">
    <text evidence="1">The sequence shown here is derived from an EMBL/GenBank/DDBJ whole genome shotgun (WGS) entry which is preliminary data.</text>
</comment>
<evidence type="ECO:0000313" key="2">
    <source>
        <dbReference type="Proteomes" id="UP001272242"/>
    </source>
</evidence>
<protein>
    <submittedName>
        <fullName evidence="1">TIGR03066 family protein</fullName>
    </submittedName>
</protein>
<dbReference type="Gene3D" id="2.40.128.370">
    <property type="match status" value="1"/>
</dbReference>
<dbReference type="Proteomes" id="UP001272242">
    <property type="component" value="Unassembled WGS sequence"/>
</dbReference>
<proteinExistence type="predicted"/>
<reference evidence="2" key="1">
    <citation type="journal article" date="2023" name="Mar. Drugs">
        <title>Gemmata algarum, a Novel Planctomycete Isolated from an Algal Mat, Displays Antimicrobial Activity.</title>
        <authorList>
            <person name="Kumar G."/>
            <person name="Kallscheuer N."/>
            <person name="Kashif M."/>
            <person name="Ahamad S."/>
            <person name="Jagadeeshwari U."/>
            <person name="Pannikurungottu S."/>
            <person name="Haufschild T."/>
            <person name="Kabuu M."/>
            <person name="Sasikala C."/>
            <person name="Jogler C."/>
            <person name="Ramana C."/>
        </authorList>
    </citation>
    <scope>NUCLEOTIDE SEQUENCE [LARGE SCALE GENOMIC DNA]</scope>
    <source>
        <strain evidence="2">JC673</strain>
    </source>
</reference>
<dbReference type="EMBL" id="JAXBLV010000239">
    <property type="protein sequence ID" value="MDY3563438.1"/>
    <property type="molecule type" value="Genomic_DNA"/>
</dbReference>
<dbReference type="RefSeq" id="WP_261186523.1">
    <property type="nucleotide sequence ID" value="NZ_JAXBLV010000239.1"/>
</dbReference>
<evidence type="ECO:0000313" key="1">
    <source>
        <dbReference type="EMBL" id="MDY3563438.1"/>
    </source>
</evidence>
<sequence length="126" mass="13856">MRIVLGCAAALAVCGWARADDKDDKIDAKHLVGKWTTENKELGAKMVVDFAKSGKLTITVKAKGEKDVQIKGTYKLTGNQLVMTMEGGGKEHKETLTVLELDEDDLVTKDAKGNKDTYKRVEEDDK</sequence>
<accession>A0ABU5F8J1</accession>
<gene>
    <name evidence="1" type="ORF">R5W23_004942</name>
</gene>
<keyword evidence="2" id="KW-1185">Reference proteome</keyword>
<organism evidence="1 2">
    <name type="scientific">Gemmata algarum</name>
    <dbReference type="NCBI Taxonomy" id="2975278"/>
    <lineage>
        <taxon>Bacteria</taxon>
        <taxon>Pseudomonadati</taxon>
        <taxon>Planctomycetota</taxon>
        <taxon>Planctomycetia</taxon>
        <taxon>Gemmatales</taxon>
        <taxon>Gemmataceae</taxon>
        <taxon>Gemmata</taxon>
    </lineage>
</organism>
<dbReference type="NCBIfam" id="TIGR03066">
    <property type="entry name" value="Gem_osc_para_1"/>
    <property type="match status" value="1"/>
</dbReference>
<name>A0ABU5F8J1_9BACT</name>